<dbReference type="InterPro" id="IPR036217">
    <property type="entry name" value="MethylDNA_cys_MeTrfase_DNAb"/>
</dbReference>
<dbReference type="AlphaFoldDB" id="A2CBE5"/>
<keyword evidence="3" id="KW-0489">Methyltransferase</keyword>
<evidence type="ECO:0000259" key="2">
    <source>
        <dbReference type="Pfam" id="PF01035"/>
    </source>
</evidence>
<dbReference type="RefSeq" id="WP_011826682.1">
    <property type="nucleotide sequence ID" value="NC_008820.1"/>
</dbReference>
<dbReference type="KEGG" id="pmf:P9303_20691"/>
<dbReference type="BioCyc" id="PMAR59922:G1G80-1804-MONOMER"/>
<dbReference type="CDD" id="cd06445">
    <property type="entry name" value="ATase"/>
    <property type="match status" value="1"/>
</dbReference>
<evidence type="ECO:0000313" key="3">
    <source>
        <dbReference type="EMBL" id="ABM78805.1"/>
    </source>
</evidence>
<reference evidence="3 4" key="1">
    <citation type="journal article" date="2007" name="PLoS Genet.">
        <title>Patterns and implications of gene gain and loss in the evolution of Prochlorococcus.</title>
        <authorList>
            <person name="Kettler G.C."/>
            <person name="Martiny A.C."/>
            <person name="Huang K."/>
            <person name="Zucker J."/>
            <person name="Coleman M.L."/>
            <person name="Rodrigue S."/>
            <person name="Chen F."/>
            <person name="Lapidus A."/>
            <person name="Ferriera S."/>
            <person name="Johnson J."/>
            <person name="Steglich C."/>
            <person name="Church G.M."/>
            <person name="Richardson P."/>
            <person name="Chisholm S.W."/>
        </authorList>
    </citation>
    <scope>NUCLEOTIDE SEQUENCE [LARGE SCALE GENOMIC DNA]</scope>
    <source>
        <strain evidence="3 4">MIT 9303</strain>
    </source>
</reference>
<dbReference type="NCBIfam" id="TIGR00589">
    <property type="entry name" value="ogt"/>
    <property type="match status" value="1"/>
</dbReference>
<dbReference type="PANTHER" id="PTHR42942:SF1">
    <property type="entry name" value="ALKYLTRANSFERASE-LIKE PROTEIN 1"/>
    <property type="match status" value="1"/>
</dbReference>
<evidence type="ECO:0000256" key="1">
    <source>
        <dbReference type="ARBA" id="ARBA00022763"/>
    </source>
</evidence>
<dbReference type="Gene3D" id="1.10.10.10">
    <property type="entry name" value="Winged helix-like DNA-binding domain superfamily/Winged helix DNA-binding domain"/>
    <property type="match status" value="1"/>
</dbReference>
<feature type="domain" description="Methylated-DNA-[protein]-cysteine S-methyltransferase DNA binding" evidence="2">
    <location>
        <begin position="6"/>
        <end position="88"/>
    </location>
</feature>
<gene>
    <name evidence="3" type="ordered locus">P9303_20691</name>
</gene>
<organism evidence="3 4">
    <name type="scientific">Prochlorococcus marinus (strain MIT 9303)</name>
    <dbReference type="NCBI Taxonomy" id="59922"/>
    <lineage>
        <taxon>Bacteria</taxon>
        <taxon>Bacillati</taxon>
        <taxon>Cyanobacteriota</taxon>
        <taxon>Cyanophyceae</taxon>
        <taxon>Synechococcales</taxon>
        <taxon>Prochlorococcaceae</taxon>
        <taxon>Prochlorococcus</taxon>
    </lineage>
</organism>
<name>A2CBE5_PROM3</name>
<dbReference type="Proteomes" id="UP000002274">
    <property type="component" value="Chromosome"/>
</dbReference>
<accession>A2CBE5</accession>
<dbReference type="PANTHER" id="PTHR42942">
    <property type="entry name" value="6-O-METHYLGUANINE DNA METHYLTRANSFERASE"/>
    <property type="match status" value="1"/>
</dbReference>
<proteinExistence type="predicted"/>
<sequence>MGQASFDLRVWDAVSLIPFGQLATYGQIAEMIGAYGCARQVGWAMRRLPLPSKVPWHRVVNAKGMISMSLSREGSDWMQRQMLIAEGILVDAEGHLPLRRHLWRPQLSDEGLLMGTAQEGVSSGRFISAQDNH</sequence>
<dbReference type="SUPFAM" id="SSF46767">
    <property type="entry name" value="Methylated DNA-protein cysteine methyltransferase, C-terminal domain"/>
    <property type="match status" value="1"/>
</dbReference>
<dbReference type="EMBL" id="CP000554">
    <property type="protein sequence ID" value="ABM78805.1"/>
    <property type="molecule type" value="Genomic_DNA"/>
</dbReference>
<dbReference type="EC" id="2.1.1.63" evidence="3"/>
<dbReference type="InterPro" id="IPR052520">
    <property type="entry name" value="ATL_DNA_repair"/>
</dbReference>
<dbReference type="InterPro" id="IPR036388">
    <property type="entry name" value="WH-like_DNA-bd_sf"/>
</dbReference>
<dbReference type="GO" id="GO:0032259">
    <property type="term" value="P:methylation"/>
    <property type="evidence" value="ECO:0007669"/>
    <property type="project" value="UniProtKB-KW"/>
</dbReference>
<dbReference type="HOGENOM" id="CLU_000445_52_5_3"/>
<dbReference type="STRING" id="59922.P9303_20691"/>
<dbReference type="GO" id="GO:0006281">
    <property type="term" value="P:DNA repair"/>
    <property type="evidence" value="ECO:0007669"/>
    <property type="project" value="InterPro"/>
</dbReference>
<protein>
    <submittedName>
        <fullName evidence="3">Methylated-DNA--protein-cysteinemethyltransferase</fullName>
        <ecNumber evidence="3">2.1.1.63</ecNumber>
    </submittedName>
</protein>
<keyword evidence="1" id="KW-0227">DNA damage</keyword>
<dbReference type="InterPro" id="IPR014048">
    <property type="entry name" value="MethylDNA_cys_MeTrfase_DNA-bd"/>
</dbReference>
<keyword evidence="3" id="KW-0808">Transferase</keyword>
<dbReference type="Pfam" id="PF01035">
    <property type="entry name" value="DNA_binding_1"/>
    <property type="match status" value="1"/>
</dbReference>
<dbReference type="GO" id="GO:0003908">
    <property type="term" value="F:methylated-DNA-[protein]-cysteine S-methyltransferase activity"/>
    <property type="evidence" value="ECO:0007669"/>
    <property type="project" value="UniProtKB-EC"/>
</dbReference>
<evidence type="ECO:0000313" key="4">
    <source>
        <dbReference type="Proteomes" id="UP000002274"/>
    </source>
</evidence>